<gene>
    <name evidence="4" type="ORF">PBRASI_LOCUS4087</name>
</gene>
<dbReference type="Proteomes" id="UP000789739">
    <property type="component" value="Unassembled WGS sequence"/>
</dbReference>
<dbReference type="SUPFAM" id="SSF47095">
    <property type="entry name" value="HMG-box"/>
    <property type="match status" value="1"/>
</dbReference>
<protein>
    <submittedName>
        <fullName evidence="4">5307_t:CDS:1</fullName>
    </submittedName>
</protein>
<keyword evidence="1" id="KW-0539">Nucleus</keyword>
<feature type="compositionally biased region" description="Basic and acidic residues" evidence="2">
    <location>
        <begin position="132"/>
        <end position="158"/>
    </location>
</feature>
<dbReference type="InterPro" id="IPR009071">
    <property type="entry name" value="HMG_box_dom"/>
</dbReference>
<evidence type="ECO:0000259" key="3">
    <source>
        <dbReference type="PROSITE" id="PS50118"/>
    </source>
</evidence>
<reference evidence="4" key="1">
    <citation type="submission" date="2021-06" db="EMBL/GenBank/DDBJ databases">
        <authorList>
            <person name="Kallberg Y."/>
            <person name="Tangrot J."/>
            <person name="Rosling A."/>
        </authorList>
    </citation>
    <scope>NUCLEOTIDE SEQUENCE</scope>
    <source>
        <strain evidence="4">BR232B</strain>
    </source>
</reference>
<dbReference type="InterPro" id="IPR036910">
    <property type="entry name" value="HMG_box_dom_sf"/>
</dbReference>
<evidence type="ECO:0000256" key="2">
    <source>
        <dbReference type="SAM" id="MobiDB-lite"/>
    </source>
</evidence>
<dbReference type="SMART" id="SM00398">
    <property type="entry name" value="HMG"/>
    <property type="match status" value="1"/>
</dbReference>
<feature type="DNA-binding region" description="HMG box" evidence="1">
    <location>
        <begin position="45"/>
        <end position="114"/>
    </location>
</feature>
<feature type="compositionally biased region" description="Polar residues" evidence="2">
    <location>
        <begin position="161"/>
        <end position="171"/>
    </location>
</feature>
<feature type="compositionally biased region" description="Basic residues" evidence="2">
    <location>
        <begin position="116"/>
        <end position="128"/>
    </location>
</feature>
<dbReference type="GO" id="GO:0003677">
    <property type="term" value="F:DNA binding"/>
    <property type="evidence" value="ECO:0007669"/>
    <property type="project" value="UniProtKB-UniRule"/>
</dbReference>
<evidence type="ECO:0000313" key="5">
    <source>
        <dbReference type="Proteomes" id="UP000789739"/>
    </source>
</evidence>
<dbReference type="CDD" id="cd01389">
    <property type="entry name" value="HMG-box_ROX1-like"/>
    <property type="match status" value="1"/>
</dbReference>
<evidence type="ECO:0000256" key="1">
    <source>
        <dbReference type="PROSITE-ProRule" id="PRU00267"/>
    </source>
</evidence>
<accession>A0A9N9FEM8</accession>
<feature type="region of interest" description="Disordered" evidence="2">
    <location>
        <begin position="1"/>
        <end position="50"/>
    </location>
</feature>
<name>A0A9N9FEM8_9GLOM</name>
<dbReference type="AlphaFoldDB" id="A0A9N9FEM8"/>
<keyword evidence="1" id="KW-0238">DNA-binding</keyword>
<proteinExistence type="predicted"/>
<sequence length="269" mass="31376">MASTTDRLTPHEHNLLEHPPYTLSIPRDTLIDPRRRQNNGQDSKPPRPSNRWILFRTNFASRLRSHPEISYNIQDVSRMASKEWQNQPILVKQYFNTLAKLARQWHKKAYPGYNYKPKRPKQNKKKNWLFREVNKDKFTKRGTDENNANEKKQKERRAGNQLDNSAQLNDNEQLQPLDECEQLPALDEFPQLNAYVYSIESEPVDPILNGYTHADVDEYAPPNEYFACIDGQQQQQHNSLYGVSESLWYGVVDNGFYGGVYSDGGNFAR</sequence>
<comment type="caution">
    <text evidence="4">The sequence shown here is derived from an EMBL/GenBank/DDBJ whole genome shotgun (WGS) entry which is preliminary data.</text>
</comment>
<dbReference type="GO" id="GO:0005634">
    <property type="term" value="C:nucleus"/>
    <property type="evidence" value="ECO:0007669"/>
    <property type="project" value="UniProtKB-UniRule"/>
</dbReference>
<dbReference type="Gene3D" id="1.10.30.10">
    <property type="entry name" value="High mobility group box domain"/>
    <property type="match status" value="1"/>
</dbReference>
<dbReference type="PROSITE" id="PS50118">
    <property type="entry name" value="HMG_BOX_2"/>
    <property type="match status" value="1"/>
</dbReference>
<dbReference type="Pfam" id="PF00505">
    <property type="entry name" value="HMG_box"/>
    <property type="match status" value="1"/>
</dbReference>
<dbReference type="OrthoDB" id="6247875at2759"/>
<evidence type="ECO:0000313" key="4">
    <source>
        <dbReference type="EMBL" id="CAG8530546.1"/>
    </source>
</evidence>
<keyword evidence="5" id="KW-1185">Reference proteome</keyword>
<dbReference type="EMBL" id="CAJVPI010000402">
    <property type="protein sequence ID" value="CAG8530546.1"/>
    <property type="molecule type" value="Genomic_DNA"/>
</dbReference>
<organism evidence="4 5">
    <name type="scientific">Paraglomus brasilianum</name>
    <dbReference type="NCBI Taxonomy" id="144538"/>
    <lineage>
        <taxon>Eukaryota</taxon>
        <taxon>Fungi</taxon>
        <taxon>Fungi incertae sedis</taxon>
        <taxon>Mucoromycota</taxon>
        <taxon>Glomeromycotina</taxon>
        <taxon>Glomeromycetes</taxon>
        <taxon>Paraglomerales</taxon>
        <taxon>Paraglomeraceae</taxon>
        <taxon>Paraglomus</taxon>
    </lineage>
</organism>
<feature type="domain" description="HMG box" evidence="3">
    <location>
        <begin position="45"/>
        <end position="114"/>
    </location>
</feature>
<feature type="region of interest" description="Disordered" evidence="2">
    <location>
        <begin position="111"/>
        <end position="171"/>
    </location>
</feature>